<dbReference type="CDD" id="cd01392">
    <property type="entry name" value="HTH_LacI"/>
    <property type="match status" value="1"/>
</dbReference>
<name>A0A2T1HN68_9HYPH</name>
<keyword evidence="6" id="KW-1185">Reference proteome</keyword>
<organism evidence="5 6">
    <name type="scientific">Alsobacter soli</name>
    <dbReference type="NCBI Taxonomy" id="2109933"/>
    <lineage>
        <taxon>Bacteria</taxon>
        <taxon>Pseudomonadati</taxon>
        <taxon>Pseudomonadota</taxon>
        <taxon>Alphaproteobacteria</taxon>
        <taxon>Hyphomicrobiales</taxon>
        <taxon>Alsobacteraceae</taxon>
        <taxon>Alsobacter</taxon>
    </lineage>
</organism>
<evidence type="ECO:0000256" key="2">
    <source>
        <dbReference type="ARBA" id="ARBA00023125"/>
    </source>
</evidence>
<dbReference type="CDD" id="cd06267">
    <property type="entry name" value="PBP1_LacI_sugar_binding-like"/>
    <property type="match status" value="1"/>
</dbReference>
<dbReference type="RefSeq" id="WP_106339583.1">
    <property type="nucleotide sequence ID" value="NZ_PVZS01000032.1"/>
</dbReference>
<dbReference type="PANTHER" id="PTHR30146">
    <property type="entry name" value="LACI-RELATED TRANSCRIPTIONAL REPRESSOR"/>
    <property type="match status" value="1"/>
</dbReference>
<dbReference type="EMBL" id="PVZS01000032">
    <property type="protein sequence ID" value="PSC03073.1"/>
    <property type="molecule type" value="Genomic_DNA"/>
</dbReference>
<evidence type="ECO:0000259" key="4">
    <source>
        <dbReference type="PROSITE" id="PS50932"/>
    </source>
</evidence>
<accession>A0A2T1HN68</accession>
<comment type="caution">
    <text evidence="5">The sequence shown here is derived from an EMBL/GenBank/DDBJ whole genome shotgun (WGS) entry which is preliminary data.</text>
</comment>
<dbReference type="GO" id="GO:0000976">
    <property type="term" value="F:transcription cis-regulatory region binding"/>
    <property type="evidence" value="ECO:0007669"/>
    <property type="project" value="TreeGrafter"/>
</dbReference>
<dbReference type="Gene3D" id="3.40.50.2300">
    <property type="match status" value="2"/>
</dbReference>
<dbReference type="OrthoDB" id="7170131at2"/>
<proteinExistence type="predicted"/>
<dbReference type="SMART" id="SM00354">
    <property type="entry name" value="HTH_LACI"/>
    <property type="match status" value="1"/>
</dbReference>
<dbReference type="SUPFAM" id="SSF47413">
    <property type="entry name" value="lambda repressor-like DNA-binding domains"/>
    <property type="match status" value="1"/>
</dbReference>
<feature type="domain" description="HTH lacI-type" evidence="4">
    <location>
        <begin position="11"/>
        <end position="66"/>
    </location>
</feature>
<keyword evidence="3" id="KW-0804">Transcription</keyword>
<gene>
    <name evidence="5" type="ORF">SLNSH_20850</name>
</gene>
<dbReference type="PANTHER" id="PTHR30146:SF109">
    <property type="entry name" value="HTH-TYPE TRANSCRIPTIONAL REGULATOR GALS"/>
    <property type="match status" value="1"/>
</dbReference>
<dbReference type="Gene3D" id="1.10.260.40">
    <property type="entry name" value="lambda repressor-like DNA-binding domains"/>
    <property type="match status" value="1"/>
</dbReference>
<dbReference type="InterPro" id="IPR001761">
    <property type="entry name" value="Peripla_BP/Lac1_sug-bd_dom"/>
</dbReference>
<dbReference type="PROSITE" id="PS50932">
    <property type="entry name" value="HTH_LACI_2"/>
    <property type="match status" value="1"/>
</dbReference>
<reference evidence="6" key="1">
    <citation type="submission" date="2018-03" db="EMBL/GenBank/DDBJ databases">
        <authorList>
            <person name="Sun L."/>
            <person name="Liu H."/>
            <person name="Chen W."/>
            <person name="Huang K."/>
            <person name="Liu W."/>
            <person name="Gao X."/>
        </authorList>
    </citation>
    <scope>NUCLEOTIDE SEQUENCE [LARGE SCALE GENOMIC DNA]</scope>
    <source>
        <strain evidence="6">SH9</strain>
    </source>
</reference>
<dbReference type="Pfam" id="PF00532">
    <property type="entry name" value="Peripla_BP_1"/>
    <property type="match status" value="1"/>
</dbReference>
<dbReference type="Proteomes" id="UP000239772">
    <property type="component" value="Unassembled WGS sequence"/>
</dbReference>
<dbReference type="InterPro" id="IPR000843">
    <property type="entry name" value="HTH_LacI"/>
</dbReference>
<dbReference type="GO" id="GO:0003700">
    <property type="term" value="F:DNA-binding transcription factor activity"/>
    <property type="evidence" value="ECO:0007669"/>
    <property type="project" value="TreeGrafter"/>
</dbReference>
<keyword evidence="2" id="KW-0238">DNA-binding</keyword>
<dbReference type="SUPFAM" id="SSF53822">
    <property type="entry name" value="Periplasmic binding protein-like I"/>
    <property type="match status" value="1"/>
</dbReference>
<evidence type="ECO:0000313" key="6">
    <source>
        <dbReference type="Proteomes" id="UP000239772"/>
    </source>
</evidence>
<sequence length="336" mass="35947">MNDRRREPQNVSLADIAAKAGVSVSTVSRIANGALRRASPATVEKVQRLIAEFGYSPNPVGRSLRGGESRLIAMLAPNLDNPAMAAIAASTEAALRDAGYVMILCDTHDEPDLQDEYLRAMRSRFVEGFVLVSAVASRELEAAVGRADPIVFVNRRSPYGGLAFVGIDNRQAGADAADHLIACGARRPAAVHPEDLSLTIRDRVEGFIERFEARTPGARVRRFSGAGKNHLDAGYSAASALGGKEDWPDAVLCPSDLMAYGLYKAASERGVRIPDDCIPIGIDGNALNAWIAPWLSSVSVPYSDFGARIVDCLKGVKTGLDVGEVLLEHRLVLKPS</sequence>
<dbReference type="InterPro" id="IPR010982">
    <property type="entry name" value="Lambda_DNA-bd_dom_sf"/>
</dbReference>
<evidence type="ECO:0000256" key="1">
    <source>
        <dbReference type="ARBA" id="ARBA00023015"/>
    </source>
</evidence>
<dbReference type="AlphaFoldDB" id="A0A2T1HN68"/>
<protein>
    <submittedName>
        <fullName evidence="5">LacI family transcriptional regulator</fullName>
    </submittedName>
</protein>
<dbReference type="Pfam" id="PF00356">
    <property type="entry name" value="LacI"/>
    <property type="match status" value="1"/>
</dbReference>
<dbReference type="InterPro" id="IPR028082">
    <property type="entry name" value="Peripla_BP_I"/>
</dbReference>
<evidence type="ECO:0000256" key="3">
    <source>
        <dbReference type="ARBA" id="ARBA00023163"/>
    </source>
</evidence>
<evidence type="ECO:0000313" key="5">
    <source>
        <dbReference type="EMBL" id="PSC03073.1"/>
    </source>
</evidence>
<keyword evidence="1" id="KW-0805">Transcription regulation</keyword>